<dbReference type="GO" id="GO:0006935">
    <property type="term" value="P:chemotaxis"/>
    <property type="evidence" value="ECO:0007669"/>
    <property type="project" value="InterPro"/>
</dbReference>
<dbReference type="AlphaFoldDB" id="A0A0S4V402"/>
<sequence>MNLSRMSIKTRLTLGFGALAACVVVVSALSLRALSESTQGFSGFVQGITARATLANNMRTAVDHRAIAARNLVLVIKPQDLEMEKAEVLRAHEEVQAQLAQLKAMADDGRNVSEQARALVEAIDRVEARYGPVATGIVQLALDGKRDEAIQKMDDECRPLLAELIQATTAYARYARERQEQLVAADEAQYGQQRSLLIALSIAAVLVAIGAGVLIARSITRPIGKAVNVAETVARGDLGSRIDAEGTDETSHRLAALADMNTRLTQIVDKVRDSSGSIAGAARPIAAGNADLSQRTEAQASSLQETAAGMEELTSTVKQNADNAQHATELAATASEVAQKGNAVVSQVVSTMQAISDRSGKIAETTSIIEGIAFQTNILALNAAVEAARAGDQGRGFAVVANEVRSLAQRSAKAAKEIKELIASSVERIRDSSTLATRYSGSRR</sequence>
<dbReference type="CDD" id="cd19411">
    <property type="entry name" value="MCP2201-like_sensor"/>
    <property type="match status" value="1"/>
</dbReference>
<accession>A0A0S4V402</accession>
<dbReference type="SMART" id="SM00283">
    <property type="entry name" value="MA"/>
    <property type="match status" value="1"/>
</dbReference>
<dbReference type="InterPro" id="IPR004090">
    <property type="entry name" value="Chemotax_Me-accpt_rcpt"/>
</dbReference>
<comment type="similarity">
    <text evidence="2">Belongs to the methyl-accepting chemotaxis (MCP) protein family.</text>
</comment>
<keyword evidence="1" id="KW-0488">Methylation</keyword>
<dbReference type="InterPro" id="IPR004089">
    <property type="entry name" value="MCPsignal_dom"/>
</dbReference>
<reference evidence="3" key="1">
    <citation type="submission" date="2015-10" db="EMBL/GenBank/DDBJ databases">
        <authorList>
            <person name="Gilbert D.G."/>
        </authorList>
    </citation>
    <scope>NUCLEOTIDE SEQUENCE</scope>
    <source>
        <strain evidence="3">Phyl III-seqv23</strain>
    </source>
</reference>
<dbReference type="InterPro" id="IPR047347">
    <property type="entry name" value="YvaQ-like_sensor"/>
</dbReference>
<gene>
    <name evidence="3" type="ORF">RUN1985_v1_290100</name>
</gene>
<evidence type="ECO:0000256" key="2">
    <source>
        <dbReference type="ARBA" id="ARBA00029447"/>
    </source>
</evidence>
<dbReference type="SMART" id="SM00304">
    <property type="entry name" value="HAMP"/>
    <property type="match status" value="1"/>
</dbReference>
<evidence type="ECO:0000256" key="1">
    <source>
        <dbReference type="ARBA" id="ARBA00022481"/>
    </source>
</evidence>
<dbReference type="EMBL" id="LN899824">
    <property type="protein sequence ID" value="CUV28950.1"/>
    <property type="molecule type" value="Genomic_DNA"/>
</dbReference>
<dbReference type="PROSITE" id="PS51257">
    <property type="entry name" value="PROKAR_LIPOPROTEIN"/>
    <property type="match status" value="1"/>
</dbReference>
<name>A0A0S4V402_RALSL</name>
<dbReference type="PROSITE" id="PS50885">
    <property type="entry name" value="HAMP"/>
    <property type="match status" value="1"/>
</dbReference>
<evidence type="ECO:0000313" key="3">
    <source>
        <dbReference type="EMBL" id="CUV28950.1"/>
    </source>
</evidence>
<dbReference type="CDD" id="cd06225">
    <property type="entry name" value="HAMP"/>
    <property type="match status" value="1"/>
</dbReference>
<protein>
    <submittedName>
        <fullName evidence="3">Methyl-accepting chemotaxis sensory transducer</fullName>
    </submittedName>
</protein>
<dbReference type="InterPro" id="IPR051310">
    <property type="entry name" value="MCP_chemotaxis"/>
</dbReference>
<dbReference type="Gene3D" id="1.10.287.950">
    <property type="entry name" value="Methyl-accepting chemotaxis protein"/>
    <property type="match status" value="1"/>
</dbReference>
<dbReference type="Pfam" id="PF00015">
    <property type="entry name" value="MCPsignal"/>
    <property type="match status" value="1"/>
</dbReference>
<dbReference type="Pfam" id="PF12729">
    <property type="entry name" value="4HB_MCP_1"/>
    <property type="match status" value="1"/>
</dbReference>
<proteinExistence type="inferred from homology"/>
<dbReference type="GO" id="GO:0004888">
    <property type="term" value="F:transmembrane signaling receptor activity"/>
    <property type="evidence" value="ECO:0007669"/>
    <property type="project" value="InterPro"/>
</dbReference>
<dbReference type="InterPro" id="IPR003660">
    <property type="entry name" value="HAMP_dom"/>
</dbReference>
<dbReference type="GO" id="GO:0007165">
    <property type="term" value="P:signal transduction"/>
    <property type="evidence" value="ECO:0007669"/>
    <property type="project" value="InterPro"/>
</dbReference>
<dbReference type="PANTHER" id="PTHR43531">
    <property type="entry name" value="PROTEIN ICFG"/>
    <property type="match status" value="1"/>
</dbReference>
<dbReference type="Pfam" id="PF00672">
    <property type="entry name" value="HAMP"/>
    <property type="match status" value="1"/>
</dbReference>
<dbReference type="PANTHER" id="PTHR43531:SF14">
    <property type="entry name" value="METHYL-ACCEPTING CHEMOTAXIS PROTEIN I-RELATED"/>
    <property type="match status" value="1"/>
</dbReference>
<dbReference type="PROSITE" id="PS50111">
    <property type="entry name" value="CHEMOTAXIS_TRANSDUC_2"/>
    <property type="match status" value="1"/>
</dbReference>
<dbReference type="GO" id="GO:0005886">
    <property type="term" value="C:plasma membrane"/>
    <property type="evidence" value="ECO:0007669"/>
    <property type="project" value="TreeGrafter"/>
</dbReference>
<dbReference type="PRINTS" id="PR00260">
    <property type="entry name" value="CHEMTRNSDUCR"/>
</dbReference>
<dbReference type="InterPro" id="IPR024478">
    <property type="entry name" value="HlyB_4HB_MCP"/>
</dbReference>
<dbReference type="SUPFAM" id="SSF58104">
    <property type="entry name" value="Methyl-accepting chemotaxis protein (MCP) signaling domain"/>
    <property type="match status" value="1"/>
</dbReference>
<organism evidence="3">
    <name type="scientific">Ralstonia solanacearum</name>
    <name type="common">Pseudomonas solanacearum</name>
    <dbReference type="NCBI Taxonomy" id="305"/>
    <lineage>
        <taxon>Bacteria</taxon>
        <taxon>Pseudomonadati</taxon>
        <taxon>Pseudomonadota</taxon>
        <taxon>Betaproteobacteria</taxon>
        <taxon>Burkholderiales</taxon>
        <taxon>Burkholderiaceae</taxon>
        <taxon>Ralstonia</taxon>
        <taxon>Ralstonia solanacearum species complex</taxon>
    </lineage>
</organism>